<proteinExistence type="predicted"/>
<keyword evidence="1" id="KW-0732">Signal</keyword>
<feature type="signal peptide" evidence="1">
    <location>
        <begin position="1"/>
        <end position="30"/>
    </location>
</feature>
<evidence type="ECO:0008006" key="4">
    <source>
        <dbReference type="Google" id="ProtNLM"/>
    </source>
</evidence>
<dbReference type="Proteomes" id="UP000016931">
    <property type="component" value="Unassembled WGS sequence"/>
</dbReference>
<name>M3D1T4_SPHMS</name>
<gene>
    <name evidence="2" type="ORF">SEPMUDRAFT_126688</name>
</gene>
<sequence length="90" mass="10175">MFLSHRHALHVIVPAVLLPITAMFLSPRHALHVIVEPTSAHVDADCSARWQLAEVLRPNSTTLRKKPVQRDCRESRPHTRLPPVILTALH</sequence>
<evidence type="ECO:0000313" key="3">
    <source>
        <dbReference type="Proteomes" id="UP000016931"/>
    </source>
</evidence>
<accession>M3D1T4</accession>
<organism evidence="2 3">
    <name type="scientific">Sphaerulina musiva (strain SO2202)</name>
    <name type="common">Poplar stem canker fungus</name>
    <name type="synonym">Septoria musiva</name>
    <dbReference type="NCBI Taxonomy" id="692275"/>
    <lineage>
        <taxon>Eukaryota</taxon>
        <taxon>Fungi</taxon>
        <taxon>Dikarya</taxon>
        <taxon>Ascomycota</taxon>
        <taxon>Pezizomycotina</taxon>
        <taxon>Dothideomycetes</taxon>
        <taxon>Dothideomycetidae</taxon>
        <taxon>Mycosphaerellales</taxon>
        <taxon>Mycosphaerellaceae</taxon>
        <taxon>Sphaerulina</taxon>
    </lineage>
</organism>
<dbReference type="RefSeq" id="XP_016759208.1">
    <property type="nucleotide sequence ID" value="XM_016902095.1"/>
</dbReference>
<keyword evidence="3" id="KW-1185">Reference proteome</keyword>
<reference evidence="2 3" key="1">
    <citation type="journal article" date="2012" name="PLoS Pathog.">
        <title>Diverse lifestyles and strategies of plant pathogenesis encoded in the genomes of eighteen Dothideomycetes fungi.</title>
        <authorList>
            <person name="Ohm R.A."/>
            <person name="Feau N."/>
            <person name="Henrissat B."/>
            <person name="Schoch C.L."/>
            <person name="Horwitz B.A."/>
            <person name="Barry K.W."/>
            <person name="Condon B.J."/>
            <person name="Copeland A.C."/>
            <person name="Dhillon B."/>
            <person name="Glaser F."/>
            <person name="Hesse C.N."/>
            <person name="Kosti I."/>
            <person name="LaButti K."/>
            <person name="Lindquist E.A."/>
            <person name="Lucas S."/>
            <person name="Salamov A.A."/>
            <person name="Bradshaw R.E."/>
            <person name="Ciuffetti L."/>
            <person name="Hamelin R.C."/>
            <person name="Kema G.H.J."/>
            <person name="Lawrence C."/>
            <person name="Scott J.A."/>
            <person name="Spatafora J.W."/>
            <person name="Turgeon B.G."/>
            <person name="de Wit P.J.G.M."/>
            <person name="Zhong S."/>
            <person name="Goodwin S.B."/>
            <person name="Grigoriev I.V."/>
        </authorList>
    </citation>
    <scope>NUCLEOTIDE SEQUENCE [LARGE SCALE GENOMIC DNA]</scope>
    <source>
        <strain evidence="2 3">SO2202</strain>
    </source>
</reference>
<protein>
    <recommendedName>
        <fullName evidence="4">Secreted protein</fullName>
    </recommendedName>
</protein>
<dbReference type="HOGENOM" id="CLU_2442275_0_0_1"/>
<dbReference type="AlphaFoldDB" id="M3D1T4"/>
<dbReference type="GeneID" id="27899232"/>
<feature type="chain" id="PRO_5004033033" description="Secreted protein" evidence="1">
    <location>
        <begin position="31"/>
        <end position="90"/>
    </location>
</feature>
<evidence type="ECO:0000256" key="1">
    <source>
        <dbReference type="SAM" id="SignalP"/>
    </source>
</evidence>
<evidence type="ECO:0000313" key="2">
    <source>
        <dbReference type="EMBL" id="EMF11087.1"/>
    </source>
</evidence>
<dbReference type="EMBL" id="KB456266">
    <property type="protein sequence ID" value="EMF11087.1"/>
    <property type="molecule type" value="Genomic_DNA"/>
</dbReference>